<evidence type="ECO:0000313" key="7">
    <source>
        <dbReference type="EMBL" id="PAV12230.1"/>
    </source>
</evidence>
<feature type="domain" description="NADH:flavin oxidoreductase/NADH oxidase N-terminal" evidence="6">
    <location>
        <begin position="13"/>
        <end position="102"/>
    </location>
</feature>
<dbReference type="CDD" id="cd02803">
    <property type="entry name" value="OYE_like_FMN_family"/>
    <property type="match status" value="1"/>
</dbReference>
<organism evidence="7 8">
    <name type="scientific">Methanosarcina spelaei</name>
    <dbReference type="NCBI Taxonomy" id="1036679"/>
    <lineage>
        <taxon>Archaea</taxon>
        <taxon>Methanobacteriati</taxon>
        <taxon>Methanobacteriota</taxon>
        <taxon>Stenosarchaea group</taxon>
        <taxon>Methanomicrobia</taxon>
        <taxon>Methanosarcinales</taxon>
        <taxon>Methanosarcinaceae</taxon>
        <taxon>Methanosarcina</taxon>
    </lineage>
</organism>
<evidence type="ECO:0000259" key="6">
    <source>
        <dbReference type="Pfam" id="PF00724"/>
    </source>
</evidence>
<reference evidence="7 8" key="1">
    <citation type="journal article" date="2017" name="BMC Genomics">
        <title>Genomic analysis of methanogenic archaea reveals a shift towards energy conservation.</title>
        <authorList>
            <person name="Gilmore S.P."/>
            <person name="Henske J.K."/>
            <person name="Sexton J.A."/>
            <person name="Solomon K.V."/>
            <person name="Seppala S."/>
            <person name="Yoo J.I."/>
            <person name="Huyett L.M."/>
            <person name="Pressman A."/>
            <person name="Cogan J.Z."/>
            <person name="Kivenson V."/>
            <person name="Peng X."/>
            <person name="Tan Y."/>
            <person name="Valentine D.L."/>
            <person name="O'Malley M.A."/>
        </authorList>
    </citation>
    <scope>NUCLEOTIDE SEQUENCE [LARGE SCALE GENOMIC DNA]</scope>
    <source>
        <strain evidence="7 8">MC-15</strain>
    </source>
</reference>
<dbReference type="GO" id="GO:0010181">
    <property type="term" value="F:FMN binding"/>
    <property type="evidence" value="ECO:0007669"/>
    <property type="project" value="InterPro"/>
</dbReference>
<feature type="domain" description="NADH:flavin oxidoreductase/NADH oxidase N-terminal" evidence="6">
    <location>
        <begin position="107"/>
        <end position="299"/>
    </location>
</feature>
<comment type="caution">
    <text evidence="7">The sequence shown here is derived from an EMBL/GenBank/DDBJ whole genome shotgun (WGS) entry which is preliminary data.</text>
</comment>
<dbReference type="GO" id="GO:0003959">
    <property type="term" value="F:NADPH dehydrogenase activity"/>
    <property type="evidence" value="ECO:0007669"/>
    <property type="project" value="InterPro"/>
</dbReference>
<dbReference type="InterPro" id="IPR044152">
    <property type="entry name" value="YqjM-like"/>
</dbReference>
<dbReference type="OrthoDB" id="122964at2157"/>
<keyword evidence="3" id="KW-0288">FMN</keyword>
<dbReference type="InterPro" id="IPR013785">
    <property type="entry name" value="Aldolase_TIM"/>
</dbReference>
<dbReference type="InterPro" id="IPR001155">
    <property type="entry name" value="OxRdtase_FMN_N"/>
</dbReference>
<evidence type="ECO:0000313" key="8">
    <source>
        <dbReference type="Proteomes" id="UP000218164"/>
    </source>
</evidence>
<keyword evidence="8" id="KW-1185">Reference proteome</keyword>
<dbReference type="PANTHER" id="PTHR43303">
    <property type="entry name" value="NADPH DEHYDROGENASE C23G7.10C-RELATED"/>
    <property type="match status" value="1"/>
</dbReference>
<accession>A0A2A2HSG5</accession>
<comment type="cofactor">
    <cofactor evidence="1">
        <name>FMN</name>
        <dbReference type="ChEBI" id="CHEBI:58210"/>
    </cofactor>
</comment>
<dbReference type="EMBL" id="LMVP01000312">
    <property type="protein sequence ID" value="PAV12230.1"/>
    <property type="molecule type" value="Genomic_DNA"/>
</dbReference>
<dbReference type="GO" id="GO:0050661">
    <property type="term" value="F:NADP binding"/>
    <property type="evidence" value="ECO:0007669"/>
    <property type="project" value="InterPro"/>
</dbReference>
<dbReference type="Proteomes" id="UP000218164">
    <property type="component" value="Unassembled WGS sequence"/>
</dbReference>
<sequence length="329" mass="36659">MTEITDELVIRGNHIKNRIVMPPMVTFSFHGDNGSYYGKQHIEHYTKRAKGGAGLIIVQATSVFGAVDSTGMWSAGDISALKQISSNCHEYSAIVMMQLHCGNFDINELSAEDVHSMQRNMKQAAIRACEMGFDGVEYHFAHGYTLCKFLDASYNRRTDQYGGDALNRARVLTQILPEIRNNTHKNFIVSVRIGEYLPESKDGIEAAKTFEKAGIDLLHISFGMQPPTNPVPDGFICSPITYSGCKIKKEVKIPVIAVNEIRTEEQVRFLIENDYVDFAAVGRGMLADPDFANHVINGEPVNTCLGCERCFWFTDSTLCSAENKNNNLQ</sequence>
<dbReference type="Pfam" id="PF00724">
    <property type="entry name" value="Oxidored_FMN"/>
    <property type="match status" value="2"/>
</dbReference>
<evidence type="ECO:0000256" key="2">
    <source>
        <dbReference type="ARBA" id="ARBA00022630"/>
    </source>
</evidence>
<dbReference type="SUPFAM" id="SSF51395">
    <property type="entry name" value="FMN-linked oxidoreductases"/>
    <property type="match status" value="1"/>
</dbReference>
<evidence type="ECO:0000256" key="5">
    <source>
        <dbReference type="ARBA" id="ARBA00023002"/>
    </source>
</evidence>
<dbReference type="AlphaFoldDB" id="A0A2A2HSG5"/>
<evidence type="ECO:0000256" key="1">
    <source>
        <dbReference type="ARBA" id="ARBA00001917"/>
    </source>
</evidence>
<name>A0A2A2HSG5_9EURY</name>
<gene>
    <name evidence="7" type="ORF">ASJ81_07320</name>
</gene>
<keyword evidence="4" id="KW-0521">NADP</keyword>
<dbReference type="RefSeq" id="WP_095644862.1">
    <property type="nucleotide sequence ID" value="NZ_LMVP01000312.1"/>
</dbReference>
<evidence type="ECO:0000256" key="4">
    <source>
        <dbReference type="ARBA" id="ARBA00022857"/>
    </source>
</evidence>
<dbReference type="Gene3D" id="3.20.20.70">
    <property type="entry name" value="Aldolase class I"/>
    <property type="match status" value="2"/>
</dbReference>
<keyword evidence="2" id="KW-0285">Flavoprotein</keyword>
<keyword evidence="5" id="KW-0560">Oxidoreductase</keyword>
<dbReference type="PANTHER" id="PTHR43303:SF4">
    <property type="entry name" value="NADPH DEHYDROGENASE C23G7.10C-RELATED"/>
    <property type="match status" value="1"/>
</dbReference>
<proteinExistence type="predicted"/>
<evidence type="ECO:0000256" key="3">
    <source>
        <dbReference type="ARBA" id="ARBA00022643"/>
    </source>
</evidence>
<protein>
    <submittedName>
        <fullName evidence="7">NADH-dependent flavin oxidoreductase</fullName>
    </submittedName>
</protein>